<dbReference type="GeneID" id="36300160"/>
<proteinExistence type="predicted"/>
<dbReference type="AlphaFoldDB" id="A0A1H1LBK5"/>
<evidence type="ECO:0000256" key="1">
    <source>
        <dbReference type="SAM" id="MobiDB-lite"/>
    </source>
</evidence>
<gene>
    <name evidence="2" type="ORF">SAMN04489809_0069</name>
</gene>
<dbReference type="EMBL" id="LT629770">
    <property type="protein sequence ID" value="SDR71971.1"/>
    <property type="molecule type" value="Genomic_DNA"/>
</dbReference>
<accession>A0A1H1LBK5</accession>
<reference evidence="2 3" key="1">
    <citation type="submission" date="2016-10" db="EMBL/GenBank/DDBJ databases">
        <authorList>
            <person name="de Groot N.N."/>
        </authorList>
    </citation>
    <scope>NUCLEOTIDE SEQUENCE [LARGE SCALE GENOMIC DNA]</scope>
    <source>
        <strain evidence="2 3">DSM 15019</strain>
    </source>
</reference>
<dbReference type="RefSeq" id="WP_083370840.1">
    <property type="nucleotide sequence ID" value="NZ_LT629770.1"/>
</dbReference>
<name>A0A1H1LBK5_9MICO</name>
<feature type="region of interest" description="Disordered" evidence="1">
    <location>
        <begin position="150"/>
        <end position="178"/>
    </location>
</feature>
<feature type="region of interest" description="Disordered" evidence="1">
    <location>
        <begin position="96"/>
        <end position="125"/>
    </location>
</feature>
<sequence length="178" mass="18948">MQCSQCSRTMRPFGAKKADAPDTIAQGGRGLCANCVKKQGQPVDSIDDSPAVLVRAVLRPSTYKAFARHAKELHIEVGDLLSRLADRAVGTAPLAAPEPTVAPVEPGPKPIAARGGTRGRPVHVEDPIDRRIRTLNADGLTDTAIARAVGMSQPSVSRRRRLLGLQSPRPRGPNRKAA</sequence>
<organism evidence="2 3">
    <name type="scientific">Microbacterium paraoxydans</name>
    <dbReference type="NCBI Taxonomy" id="199592"/>
    <lineage>
        <taxon>Bacteria</taxon>
        <taxon>Bacillati</taxon>
        <taxon>Actinomycetota</taxon>
        <taxon>Actinomycetes</taxon>
        <taxon>Micrococcales</taxon>
        <taxon>Microbacteriaceae</taxon>
        <taxon>Microbacterium</taxon>
    </lineage>
</organism>
<evidence type="ECO:0000313" key="2">
    <source>
        <dbReference type="EMBL" id="SDR71971.1"/>
    </source>
</evidence>
<protein>
    <submittedName>
        <fullName evidence="2">Uncharacterized protein</fullName>
    </submittedName>
</protein>
<evidence type="ECO:0000313" key="3">
    <source>
        <dbReference type="Proteomes" id="UP000182126"/>
    </source>
</evidence>
<dbReference type="Proteomes" id="UP000182126">
    <property type="component" value="Chromosome I"/>
</dbReference>